<dbReference type="SUPFAM" id="SSF47413">
    <property type="entry name" value="lambda repressor-like DNA-binding domains"/>
    <property type="match status" value="1"/>
</dbReference>
<evidence type="ECO:0000313" key="3">
    <source>
        <dbReference type="EMBL" id="TYR36355.1"/>
    </source>
</evidence>
<proteinExistence type="predicted"/>
<dbReference type="EMBL" id="VTAV01000005">
    <property type="protein sequence ID" value="TYR36355.1"/>
    <property type="molecule type" value="Genomic_DNA"/>
</dbReference>
<dbReference type="PROSITE" id="PS50943">
    <property type="entry name" value="HTH_CROC1"/>
    <property type="match status" value="1"/>
</dbReference>
<keyword evidence="4" id="KW-1185">Reference proteome</keyword>
<accession>A0A5D4HA50</accession>
<gene>
    <name evidence="3" type="ORF">FXV77_10640</name>
</gene>
<feature type="coiled-coil region" evidence="1">
    <location>
        <begin position="79"/>
        <end position="113"/>
    </location>
</feature>
<comment type="caution">
    <text evidence="3">The sequence shown here is derived from an EMBL/GenBank/DDBJ whole genome shotgun (WGS) entry which is preliminary data.</text>
</comment>
<feature type="domain" description="HTH cro/C1-type" evidence="2">
    <location>
        <begin position="2"/>
        <end position="54"/>
    </location>
</feature>
<name>A0A5D4HA50_9SPHI</name>
<dbReference type="Gene3D" id="1.10.260.40">
    <property type="entry name" value="lambda repressor-like DNA-binding domains"/>
    <property type="match status" value="1"/>
</dbReference>
<evidence type="ECO:0000313" key="4">
    <source>
        <dbReference type="Proteomes" id="UP000322362"/>
    </source>
</evidence>
<dbReference type="GO" id="GO:0003677">
    <property type="term" value="F:DNA binding"/>
    <property type="evidence" value="ECO:0007669"/>
    <property type="project" value="InterPro"/>
</dbReference>
<protein>
    <submittedName>
        <fullName evidence="3">Helix-turn-helix domain-containing protein</fullName>
    </submittedName>
</protein>
<reference evidence="3 4" key="1">
    <citation type="submission" date="2019-08" db="EMBL/GenBank/DDBJ databases">
        <title>Phlebobacter frassis gen. nov. sp. nov., a new member of family Sphingobacteriaceae isolated from sand fly rearing media.</title>
        <authorList>
            <person name="Kakumanu M.L."/>
            <person name="Marayati B.F."/>
            <person name="Wada-Katsumata A."/>
            <person name="Wasserberg G."/>
            <person name="Schal C."/>
            <person name="Apperson C.S."/>
            <person name="Ponnusamy L."/>
        </authorList>
    </citation>
    <scope>NUCLEOTIDE SEQUENCE [LARGE SCALE GENOMIC DNA]</scope>
    <source>
        <strain evidence="3 4">SSI9</strain>
    </source>
</reference>
<organism evidence="3 4">
    <name type="scientific">Sphingobacterium phlebotomi</name>
    <dbReference type="NCBI Taxonomy" id="2605433"/>
    <lineage>
        <taxon>Bacteria</taxon>
        <taxon>Pseudomonadati</taxon>
        <taxon>Bacteroidota</taxon>
        <taxon>Sphingobacteriia</taxon>
        <taxon>Sphingobacteriales</taxon>
        <taxon>Sphingobacteriaceae</taxon>
        <taxon>Sphingobacterium</taxon>
    </lineage>
</organism>
<dbReference type="InterPro" id="IPR010982">
    <property type="entry name" value="Lambda_DNA-bd_dom_sf"/>
</dbReference>
<dbReference type="Proteomes" id="UP000322362">
    <property type="component" value="Unassembled WGS sequence"/>
</dbReference>
<keyword evidence="1" id="KW-0175">Coiled coil</keyword>
<dbReference type="InterPro" id="IPR001387">
    <property type="entry name" value="Cro/C1-type_HTH"/>
</dbReference>
<dbReference type="CDD" id="cd00093">
    <property type="entry name" value="HTH_XRE"/>
    <property type="match status" value="1"/>
</dbReference>
<evidence type="ECO:0000259" key="2">
    <source>
        <dbReference type="PROSITE" id="PS50943"/>
    </source>
</evidence>
<dbReference type="AlphaFoldDB" id="A0A5D4HA50"/>
<sequence length="121" mass="14104">MKIRIGKRYSQEHIASVLDIKQPSYHKMEGGLTRISGEQLGVLAEFYKVNICFFYREVVDSNSDEGNLPRDMLKINEDLTNQKLLVSLLVKQNEELEQKIRDKDLMIDRLLSESMDNNENK</sequence>
<dbReference type="RefSeq" id="WP_187444098.1">
    <property type="nucleotide sequence ID" value="NZ_VTAV01000005.1"/>
</dbReference>
<evidence type="ECO:0000256" key="1">
    <source>
        <dbReference type="SAM" id="Coils"/>
    </source>
</evidence>